<dbReference type="NCBIfam" id="NF010006">
    <property type="entry name" value="PRK13479.1"/>
    <property type="match status" value="1"/>
</dbReference>
<accession>A0A6N0JQW7</accession>
<dbReference type="Pfam" id="PF00266">
    <property type="entry name" value="Aminotran_5"/>
    <property type="match status" value="1"/>
</dbReference>
<evidence type="ECO:0000256" key="9">
    <source>
        <dbReference type="PIRSR" id="PIRSR000524-50"/>
    </source>
</evidence>
<keyword evidence="3 7" id="KW-0808">Transferase</keyword>
<evidence type="ECO:0000256" key="7">
    <source>
        <dbReference type="HAMAP-Rule" id="MF_01376"/>
    </source>
</evidence>
<evidence type="ECO:0000256" key="5">
    <source>
        <dbReference type="ARBA" id="ARBA00023317"/>
    </source>
</evidence>
<dbReference type="InterPro" id="IPR015424">
    <property type="entry name" value="PyrdxlP-dep_Trfase"/>
</dbReference>
<comment type="cofactor">
    <cofactor evidence="1 7 9">
        <name>pyridoxal 5'-phosphate</name>
        <dbReference type="ChEBI" id="CHEBI:597326"/>
    </cofactor>
</comment>
<name>A0A6N0JQW7_ACHDE</name>
<protein>
    <recommendedName>
        <fullName evidence="7">2-aminoethylphosphonate--pyruvate transaminase</fullName>
        <ecNumber evidence="7">2.6.1.37</ecNumber>
    </recommendedName>
    <alternativeName>
        <fullName evidence="7">2-aminoethylphosphonate aminotransferase</fullName>
    </alternativeName>
    <alternativeName>
        <fullName evidence="7">AEP transaminase</fullName>
        <shortName evidence="7">AEPT</shortName>
    </alternativeName>
</protein>
<reference evidence="11 12" key="1">
    <citation type="submission" date="2020-05" db="EMBL/GenBank/DDBJ databases">
        <title>FDA dAtabase for Regulatory Grade micrObial Sequences (FDA-ARGOS): Supporting development and validation of Infectious Disease Dx tests.</title>
        <authorList>
            <person name="Sproer C."/>
            <person name="Gronow S."/>
            <person name="Severitt S."/>
            <person name="Schroder I."/>
            <person name="Tallon L."/>
            <person name="Sadzewicz L."/>
            <person name="Zhao X."/>
            <person name="Vavikolanu K."/>
            <person name="Mehta A."/>
            <person name="Aluvathingal J."/>
            <person name="Nadendla S."/>
            <person name="Myers T."/>
            <person name="Yan Y."/>
            <person name="Sichtig H."/>
        </authorList>
    </citation>
    <scope>NUCLEOTIDE SEQUENCE [LARGE SCALE GENOMIC DNA]</scope>
    <source>
        <strain evidence="11 12">FDAARGOS_787</strain>
    </source>
</reference>
<dbReference type="InterPro" id="IPR000192">
    <property type="entry name" value="Aminotrans_V_dom"/>
</dbReference>
<comment type="subunit">
    <text evidence="7">Homodimer.</text>
</comment>
<organism evidence="11 12">
    <name type="scientific">Achromobacter denitrificans</name>
    <name type="common">Alcaligenes denitrificans</name>
    <dbReference type="NCBI Taxonomy" id="32002"/>
    <lineage>
        <taxon>Bacteria</taxon>
        <taxon>Pseudomonadati</taxon>
        <taxon>Pseudomonadota</taxon>
        <taxon>Betaproteobacteria</taxon>
        <taxon>Burkholderiales</taxon>
        <taxon>Alcaligenaceae</taxon>
        <taxon>Achromobacter</taxon>
    </lineage>
</organism>
<dbReference type="PANTHER" id="PTHR42778">
    <property type="entry name" value="2-AMINOETHYLPHOSPHONATE--PYRUVATE TRANSAMINASE"/>
    <property type="match status" value="1"/>
</dbReference>
<keyword evidence="2 7" id="KW-0032">Aminotransferase</keyword>
<dbReference type="EC" id="2.6.1.37" evidence="7"/>
<evidence type="ECO:0000256" key="2">
    <source>
        <dbReference type="ARBA" id="ARBA00022576"/>
    </source>
</evidence>
<dbReference type="Proteomes" id="UP000509782">
    <property type="component" value="Chromosome"/>
</dbReference>
<dbReference type="HAMAP" id="MF_01376">
    <property type="entry name" value="PhnW_aminotrans_5"/>
    <property type="match status" value="1"/>
</dbReference>
<dbReference type="RefSeq" id="WP_174717009.1">
    <property type="nucleotide sequence ID" value="NZ_CP036344.1"/>
</dbReference>
<evidence type="ECO:0000256" key="6">
    <source>
        <dbReference type="ARBA" id="ARBA00049460"/>
    </source>
</evidence>
<dbReference type="InterPro" id="IPR015422">
    <property type="entry name" value="PyrdxlP-dep_Trfase_small"/>
</dbReference>
<dbReference type="InterPro" id="IPR024169">
    <property type="entry name" value="SP_NH2Trfase/AEP_transaminase"/>
</dbReference>
<feature type="modified residue" description="N6-(pyridoxal phosphate)lysine" evidence="7 9">
    <location>
        <position position="190"/>
    </location>
</feature>
<evidence type="ECO:0000256" key="3">
    <source>
        <dbReference type="ARBA" id="ARBA00022679"/>
    </source>
</evidence>
<evidence type="ECO:0000259" key="10">
    <source>
        <dbReference type="Pfam" id="PF00266"/>
    </source>
</evidence>
<dbReference type="Gene3D" id="3.40.640.10">
    <property type="entry name" value="Type I PLP-dependent aspartate aminotransferase-like (Major domain)"/>
    <property type="match status" value="1"/>
</dbReference>
<dbReference type="GO" id="GO:0047304">
    <property type="term" value="F:2-aminoethylphosphonate-pyruvate transaminase activity"/>
    <property type="evidence" value="ECO:0007669"/>
    <property type="project" value="UniProtKB-UniRule"/>
</dbReference>
<comment type="catalytic activity">
    <reaction evidence="6 7">
        <text>(2-aminoethyl)phosphonate + pyruvate = phosphonoacetaldehyde + L-alanine</text>
        <dbReference type="Rhea" id="RHEA:17021"/>
        <dbReference type="ChEBI" id="CHEBI:15361"/>
        <dbReference type="ChEBI" id="CHEBI:57418"/>
        <dbReference type="ChEBI" id="CHEBI:57972"/>
        <dbReference type="ChEBI" id="CHEBI:58383"/>
        <dbReference type="EC" id="2.6.1.37"/>
    </reaction>
</comment>
<feature type="binding site" evidence="8">
    <location>
        <position position="335"/>
    </location>
    <ligand>
        <name>substrate</name>
    </ligand>
</feature>
<dbReference type="EMBL" id="CP054569">
    <property type="protein sequence ID" value="QKQ49553.1"/>
    <property type="molecule type" value="Genomic_DNA"/>
</dbReference>
<dbReference type="PANTHER" id="PTHR42778:SF1">
    <property type="entry name" value="2-AMINOETHYLPHOSPHONATE--PYRUVATE TRANSAMINASE"/>
    <property type="match status" value="1"/>
</dbReference>
<feature type="domain" description="Aminotransferase class V" evidence="10">
    <location>
        <begin position="47"/>
        <end position="298"/>
    </location>
</feature>
<dbReference type="Gene3D" id="3.90.1150.10">
    <property type="entry name" value="Aspartate Aminotransferase, domain 1"/>
    <property type="match status" value="1"/>
</dbReference>
<evidence type="ECO:0000256" key="1">
    <source>
        <dbReference type="ARBA" id="ARBA00001933"/>
    </source>
</evidence>
<dbReference type="AlphaFoldDB" id="A0A6N0JQW7"/>
<dbReference type="GO" id="GO:0019700">
    <property type="term" value="P:organic phosphonate catabolic process"/>
    <property type="evidence" value="ECO:0007669"/>
    <property type="project" value="InterPro"/>
</dbReference>
<dbReference type="SUPFAM" id="SSF53383">
    <property type="entry name" value="PLP-dependent transferases"/>
    <property type="match status" value="1"/>
</dbReference>
<gene>
    <name evidence="7" type="primary">phnW</name>
    <name evidence="11" type="ORF">FOC81_23700</name>
</gene>
<dbReference type="InterPro" id="IPR015421">
    <property type="entry name" value="PyrdxlP-dep_Trfase_major"/>
</dbReference>
<sequence length="381" mass="40120">MLLLIPGPVTTDARVKAAMAQDYAPWDNDFRHTYRQVCDGVLRAAQGAPDEHAALALPGCGHFAVEAAIRTFVPPGGRLLAPSTGAYAARLQRLAGDAGRIAVPLPVGATERVDPQAVAAALERDPSLTHLALVYSETGSGICHDVPELARIAHALGRRVIVDAVSAFGALPLDLGGLPAVDAVVLTANKCLEGLPGAAFVVARRDRLEAARGNAGSWSLDLADIYQHTLQPNAGPRFTPPAPTLAALAVALDLYHEEGRVARLARYTANMRALYDGIGALGLTPYLPPALQGPIVVNVRAPDAPTWNLQLFVDALKRRGYVLSNFYNTEQPTFRVGCIGAFGPDQMRQAVDAMGAALGDIGITRREPAASGGFFPLPLTA</sequence>
<evidence type="ECO:0000256" key="4">
    <source>
        <dbReference type="ARBA" id="ARBA00022898"/>
    </source>
</evidence>
<evidence type="ECO:0000313" key="12">
    <source>
        <dbReference type="Proteomes" id="UP000509782"/>
    </source>
</evidence>
<comment type="function">
    <text evidence="7">Involved in phosphonate degradation.</text>
</comment>
<comment type="similarity">
    <text evidence="7">Belongs to the class-V pyridoxal-phosphate-dependent aminotransferase family. PhnW subfamily.</text>
</comment>
<dbReference type="InterPro" id="IPR012703">
    <property type="entry name" value="NH2EtPonate_pyrv_transaminase"/>
</dbReference>
<evidence type="ECO:0000313" key="11">
    <source>
        <dbReference type="EMBL" id="QKQ49553.1"/>
    </source>
</evidence>
<dbReference type="PIRSF" id="PIRSF000524">
    <property type="entry name" value="SPT"/>
    <property type="match status" value="1"/>
</dbReference>
<proteinExistence type="inferred from homology"/>
<keyword evidence="5 7" id="KW-0670">Pyruvate</keyword>
<evidence type="ECO:0000256" key="8">
    <source>
        <dbReference type="PIRSR" id="PIRSR000524-1"/>
    </source>
</evidence>
<keyword evidence="4 7" id="KW-0663">Pyridoxal phosphate</keyword>